<evidence type="ECO:0000313" key="3">
    <source>
        <dbReference type="Proteomes" id="UP001187192"/>
    </source>
</evidence>
<sequence>MKDSAVTVTKFVATPSVTSLATVAEFDDSELDCSSDDDDLSFEDIQRAYEEMYNKLIQVCKINKSLDLEEKDVLKRAVINYEFLVAEKERKLQETRLELENTQKSLKMLNSGMAKLDHILSIGKSSGDHHGLGYMGESSSSKTMFVKGTSIPETSP</sequence>
<proteinExistence type="predicted"/>
<dbReference type="EMBL" id="BTGU01000019">
    <property type="protein sequence ID" value="GMN44885.1"/>
    <property type="molecule type" value="Genomic_DNA"/>
</dbReference>
<comment type="caution">
    <text evidence="2">The sequence shown here is derived from an EMBL/GenBank/DDBJ whole genome shotgun (WGS) entry which is preliminary data.</text>
</comment>
<keyword evidence="3" id="KW-1185">Reference proteome</keyword>
<gene>
    <name evidence="2" type="ORF">TIFTF001_014087</name>
</gene>
<organism evidence="2 3">
    <name type="scientific">Ficus carica</name>
    <name type="common">Common fig</name>
    <dbReference type="NCBI Taxonomy" id="3494"/>
    <lineage>
        <taxon>Eukaryota</taxon>
        <taxon>Viridiplantae</taxon>
        <taxon>Streptophyta</taxon>
        <taxon>Embryophyta</taxon>
        <taxon>Tracheophyta</taxon>
        <taxon>Spermatophyta</taxon>
        <taxon>Magnoliopsida</taxon>
        <taxon>eudicotyledons</taxon>
        <taxon>Gunneridae</taxon>
        <taxon>Pentapetalae</taxon>
        <taxon>rosids</taxon>
        <taxon>fabids</taxon>
        <taxon>Rosales</taxon>
        <taxon>Moraceae</taxon>
        <taxon>Ficeae</taxon>
        <taxon>Ficus</taxon>
    </lineage>
</organism>
<dbReference type="Proteomes" id="UP001187192">
    <property type="component" value="Unassembled WGS sequence"/>
</dbReference>
<dbReference type="AlphaFoldDB" id="A0AA88A370"/>
<evidence type="ECO:0000313" key="2">
    <source>
        <dbReference type="EMBL" id="GMN44885.1"/>
    </source>
</evidence>
<reference evidence="2" key="1">
    <citation type="submission" date="2023-07" db="EMBL/GenBank/DDBJ databases">
        <title>draft genome sequence of fig (Ficus carica).</title>
        <authorList>
            <person name="Takahashi T."/>
            <person name="Nishimura K."/>
        </authorList>
    </citation>
    <scope>NUCLEOTIDE SEQUENCE</scope>
</reference>
<name>A0AA88A370_FICCA</name>
<feature type="coiled-coil region" evidence="1">
    <location>
        <begin position="85"/>
        <end position="112"/>
    </location>
</feature>
<keyword evidence="1" id="KW-0175">Coiled coil</keyword>
<evidence type="ECO:0000256" key="1">
    <source>
        <dbReference type="SAM" id="Coils"/>
    </source>
</evidence>
<accession>A0AA88A370</accession>
<protein>
    <submittedName>
        <fullName evidence="2">Uncharacterized protein</fullName>
    </submittedName>
</protein>